<comment type="similarity">
    <text evidence="2">Belongs to the MreD family.</text>
</comment>
<dbReference type="InterPro" id="IPR007227">
    <property type="entry name" value="Cell_shape_determining_MreD"/>
</dbReference>
<dbReference type="NCBIfam" id="TIGR03426">
    <property type="entry name" value="shape_MreD"/>
    <property type="match status" value="1"/>
</dbReference>
<dbReference type="GO" id="GO:0008360">
    <property type="term" value="P:regulation of cell shape"/>
    <property type="evidence" value="ECO:0007669"/>
    <property type="project" value="UniProtKB-KW"/>
</dbReference>
<evidence type="ECO:0000313" key="9">
    <source>
        <dbReference type="EMBL" id="SDZ03913.1"/>
    </source>
</evidence>
<evidence type="ECO:0000256" key="1">
    <source>
        <dbReference type="ARBA" id="ARBA00004651"/>
    </source>
</evidence>
<dbReference type="AlphaFoldDB" id="A0A1H3PSJ3"/>
<comment type="subcellular location">
    <subcellularLocation>
        <location evidence="1">Cell membrane</location>
        <topology evidence="1">Multi-pass membrane protein</topology>
    </subcellularLocation>
</comment>
<evidence type="ECO:0000313" key="10">
    <source>
        <dbReference type="Proteomes" id="UP000198935"/>
    </source>
</evidence>
<evidence type="ECO:0000256" key="4">
    <source>
        <dbReference type="ARBA" id="ARBA00022692"/>
    </source>
</evidence>
<name>A0A1H3PSJ3_9BACI</name>
<feature type="transmembrane region" description="Helical" evidence="8">
    <location>
        <begin position="6"/>
        <end position="24"/>
    </location>
</feature>
<keyword evidence="6 8" id="KW-1133">Transmembrane helix</keyword>
<dbReference type="Proteomes" id="UP000198935">
    <property type="component" value="Unassembled WGS sequence"/>
</dbReference>
<keyword evidence="10" id="KW-1185">Reference proteome</keyword>
<keyword evidence="5" id="KW-0133">Cell shape</keyword>
<evidence type="ECO:0000256" key="8">
    <source>
        <dbReference type="SAM" id="Phobius"/>
    </source>
</evidence>
<keyword evidence="3" id="KW-1003">Cell membrane</keyword>
<protein>
    <submittedName>
        <fullName evidence="9">Rod shape-determining protein MreD</fullName>
    </submittedName>
</protein>
<evidence type="ECO:0000256" key="2">
    <source>
        <dbReference type="ARBA" id="ARBA00007776"/>
    </source>
</evidence>
<accession>A0A1H3PSJ3</accession>
<dbReference type="EMBL" id="FNPI01000005">
    <property type="protein sequence ID" value="SDZ03913.1"/>
    <property type="molecule type" value="Genomic_DNA"/>
</dbReference>
<dbReference type="Pfam" id="PF04093">
    <property type="entry name" value="MreD"/>
    <property type="match status" value="1"/>
</dbReference>
<feature type="transmembrane region" description="Helical" evidence="8">
    <location>
        <begin position="100"/>
        <end position="119"/>
    </location>
</feature>
<dbReference type="STRING" id="1503961.SAMN05421736_105181"/>
<keyword evidence="4 8" id="KW-0812">Transmembrane</keyword>
<proteinExistence type="inferred from homology"/>
<keyword evidence="7 8" id="KW-0472">Membrane</keyword>
<feature type="transmembrane region" description="Helical" evidence="8">
    <location>
        <begin position="56"/>
        <end position="88"/>
    </location>
</feature>
<organism evidence="9 10">
    <name type="scientific">Evansella caseinilytica</name>
    <dbReference type="NCBI Taxonomy" id="1503961"/>
    <lineage>
        <taxon>Bacteria</taxon>
        <taxon>Bacillati</taxon>
        <taxon>Bacillota</taxon>
        <taxon>Bacilli</taxon>
        <taxon>Bacillales</taxon>
        <taxon>Bacillaceae</taxon>
        <taxon>Evansella</taxon>
    </lineage>
</organism>
<sequence>MSRYSTFLVLFLLFIFEGTVFQILAPDQYGVELLFIPRWVFMVIIFIGIFRGRGTGMFYGIVFGVMYDVIHTSILGVYAFGMGFIAYLLSISIPFFQRNLLATVLTAIVAAAALDYYVYGMMYLLGVTSIQHPEFLYSRFLPSLAMNFSIIAVFAIPLRKWIRYVIRRGEEEEKL</sequence>
<evidence type="ECO:0000256" key="7">
    <source>
        <dbReference type="ARBA" id="ARBA00023136"/>
    </source>
</evidence>
<dbReference type="GO" id="GO:0005886">
    <property type="term" value="C:plasma membrane"/>
    <property type="evidence" value="ECO:0007669"/>
    <property type="project" value="UniProtKB-SubCell"/>
</dbReference>
<evidence type="ECO:0000256" key="3">
    <source>
        <dbReference type="ARBA" id="ARBA00022475"/>
    </source>
</evidence>
<evidence type="ECO:0000256" key="5">
    <source>
        <dbReference type="ARBA" id="ARBA00022960"/>
    </source>
</evidence>
<gene>
    <name evidence="9" type="ORF">SAMN05421736_105181</name>
</gene>
<dbReference type="OrthoDB" id="1653857at2"/>
<reference evidence="10" key="1">
    <citation type="submission" date="2016-10" db="EMBL/GenBank/DDBJ databases">
        <authorList>
            <person name="Varghese N."/>
            <person name="Submissions S."/>
        </authorList>
    </citation>
    <scope>NUCLEOTIDE SEQUENCE [LARGE SCALE GENOMIC DNA]</scope>
    <source>
        <strain evidence="10">SP</strain>
    </source>
</reference>
<feature type="transmembrane region" description="Helical" evidence="8">
    <location>
        <begin position="139"/>
        <end position="158"/>
    </location>
</feature>
<evidence type="ECO:0000256" key="6">
    <source>
        <dbReference type="ARBA" id="ARBA00022989"/>
    </source>
</evidence>